<feature type="signal peptide" evidence="2">
    <location>
        <begin position="1"/>
        <end position="17"/>
    </location>
</feature>
<dbReference type="InterPro" id="IPR052823">
    <property type="entry name" value="SXP/RAL-2_related"/>
</dbReference>
<name>A0A3P7J468_STRVU</name>
<organism evidence="4 5">
    <name type="scientific">Strongylus vulgaris</name>
    <name type="common">Blood worm</name>
    <dbReference type="NCBI Taxonomy" id="40348"/>
    <lineage>
        <taxon>Eukaryota</taxon>
        <taxon>Metazoa</taxon>
        <taxon>Ecdysozoa</taxon>
        <taxon>Nematoda</taxon>
        <taxon>Chromadorea</taxon>
        <taxon>Rhabditida</taxon>
        <taxon>Rhabditina</taxon>
        <taxon>Rhabditomorpha</taxon>
        <taxon>Strongyloidea</taxon>
        <taxon>Strongylidae</taxon>
        <taxon>Strongylus</taxon>
    </lineage>
</organism>
<dbReference type="InterPro" id="IPR003677">
    <property type="entry name" value="ANIS5_cation-bd"/>
</dbReference>
<dbReference type="PANTHER" id="PTHR21593">
    <property type="entry name" value="PRION-LIKE- Q/N-RICH -DOMAIN-BEARING PROTEIN PROTEIN"/>
    <property type="match status" value="1"/>
</dbReference>
<dbReference type="PANTHER" id="PTHR21593:SF36">
    <property type="entry name" value="DUF148 DOMAIN-CONTAINING PROTEIN-RELATED"/>
    <property type="match status" value="1"/>
</dbReference>
<accession>A0A3P7J468</accession>
<evidence type="ECO:0000256" key="2">
    <source>
        <dbReference type="SAM" id="SignalP"/>
    </source>
</evidence>
<evidence type="ECO:0000259" key="3">
    <source>
        <dbReference type="Pfam" id="PF02520"/>
    </source>
</evidence>
<dbReference type="OrthoDB" id="5867022at2759"/>
<keyword evidence="2" id="KW-0732">Signal</keyword>
<protein>
    <recommendedName>
        <fullName evidence="3">SXP/RAL-2 family protein Ani s 5-like cation-binding domain-containing protein</fullName>
    </recommendedName>
</protein>
<evidence type="ECO:0000313" key="4">
    <source>
        <dbReference type="EMBL" id="VDM75253.1"/>
    </source>
</evidence>
<keyword evidence="1" id="KW-0175">Coiled coil</keyword>
<feature type="coiled-coil region" evidence="1">
    <location>
        <begin position="59"/>
        <end position="86"/>
    </location>
</feature>
<dbReference type="Proteomes" id="UP000270094">
    <property type="component" value="Unassembled WGS sequence"/>
</dbReference>
<dbReference type="AlphaFoldDB" id="A0A3P7J468"/>
<evidence type="ECO:0000313" key="5">
    <source>
        <dbReference type="Proteomes" id="UP000270094"/>
    </source>
</evidence>
<evidence type="ECO:0000256" key="1">
    <source>
        <dbReference type="SAM" id="Coils"/>
    </source>
</evidence>
<keyword evidence="5" id="KW-1185">Reference proteome</keyword>
<feature type="domain" description="SXP/RAL-2 family protein Ani s 5-like cation-binding" evidence="3">
    <location>
        <begin position="33"/>
        <end position="124"/>
    </location>
</feature>
<gene>
    <name evidence="4" type="ORF">SVUK_LOCUS10251</name>
</gene>
<sequence>MNKTIAVLAITGAVILAQRAGEIPFLEDVSESAREEYFSILENMDLTFAQQKDQIYVWGAKYGDQIAEFDDNMAKLEEEIRKNVTELIAQLPEAVKKGYEIVDNEDQTPKQFLEALKKLTQENPAVS</sequence>
<proteinExistence type="predicted"/>
<reference evidence="4 5" key="1">
    <citation type="submission" date="2018-11" db="EMBL/GenBank/DDBJ databases">
        <authorList>
            <consortium name="Pathogen Informatics"/>
        </authorList>
    </citation>
    <scope>NUCLEOTIDE SEQUENCE [LARGE SCALE GENOMIC DNA]</scope>
</reference>
<dbReference type="Pfam" id="PF02520">
    <property type="entry name" value="ANIS5_cation-bd"/>
    <property type="match status" value="1"/>
</dbReference>
<dbReference type="EMBL" id="UYYB01095097">
    <property type="protein sequence ID" value="VDM75253.1"/>
    <property type="molecule type" value="Genomic_DNA"/>
</dbReference>
<feature type="chain" id="PRO_5018115711" description="SXP/RAL-2 family protein Ani s 5-like cation-binding domain-containing protein" evidence="2">
    <location>
        <begin position="18"/>
        <end position="127"/>
    </location>
</feature>